<name>A0A4R1EYX8_9GAMM</name>
<keyword evidence="2" id="KW-0520">NAD</keyword>
<keyword evidence="7" id="KW-1185">Reference proteome</keyword>
<dbReference type="InterPro" id="IPR029154">
    <property type="entry name" value="HIBADH-like_NADP-bd"/>
</dbReference>
<feature type="domain" description="3-hydroxyisobutyrate dehydrogenase-like NAD-binding" evidence="5">
    <location>
        <begin position="179"/>
        <end position="296"/>
    </location>
</feature>
<dbReference type="Gene3D" id="3.40.50.720">
    <property type="entry name" value="NAD(P)-binding Rossmann-like Domain"/>
    <property type="match status" value="1"/>
</dbReference>
<dbReference type="SUPFAM" id="SSF48179">
    <property type="entry name" value="6-phosphogluconate dehydrogenase C-terminal domain-like"/>
    <property type="match status" value="1"/>
</dbReference>
<dbReference type="RefSeq" id="WP_131905413.1">
    <property type="nucleotide sequence ID" value="NZ_BAAAFU010000004.1"/>
</dbReference>
<accession>A0A4R1EYX8</accession>
<evidence type="ECO:0000256" key="2">
    <source>
        <dbReference type="ARBA" id="ARBA00023027"/>
    </source>
</evidence>
<dbReference type="OrthoDB" id="9804542at2"/>
<dbReference type="Gene3D" id="1.10.1040.10">
    <property type="entry name" value="N-(1-d-carboxylethyl)-l-norvaline Dehydrogenase, domain 2"/>
    <property type="match status" value="1"/>
</dbReference>
<evidence type="ECO:0000259" key="4">
    <source>
        <dbReference type="Pfam" id="PF03446"/>
    </source>
</evidence>
<evidence type="ECO:0000313" key="7">
    <source>
        <dbReference type="Proteomes" id="UP000294887"/>
    </source>
</evidence>
<dbReference type="Pfam" id="PF14833">
    <property type="entry name" value="NAD_binding_11"/>
    <property type="match status" value="1"/>
</dbReference>
<dbReference type="InterPro" id="IPR036291">
    <property type="entry name" value="NAD(P)-bd_dom_sf"/>
</dbReference>
<keyword evidence="1" id="KW-0560">Oxidoreductase</keyword>
<feature type="domain" description="6-phosphogluconate dehydrogenase NADP-binding" evidence="4">
    <location>
        <begin position="16"/>
        <end position="176"/>
    </location>
</feature>
<reference evidence="6 7" key="1">
    <citation type="submission" date="2019-03" db="EMBL/GenBank/DDBJ databases">
        <title>Genomic Encyclopedia of Type Strains, Phase IV (KMG-IV): sequencing the most valuable type-strain genomes for metagenomic binning, comparative biology and taxonomic classification.</title>
        <authorList>
            <person name="Goeker M."/>
        </authorList>
    </citation>
    <scope>NUCLEOTIDE SEQUENCE [LARGE SCALE GENOMIC DNA]</scope>
    <source>
        <strain evidence="6 7">DSM 24830</strain>
    </source>
</reference>
<dbReference type="Proteomes" id="UP000294887">
    <property type="component" value="Unassembled WGS sequence"/>
</dbReference>
<dbReference type="InterPro" id="IPR015815">
    <property type="entry name" value="HIBADH-related"/>
</dbReference>
<protein>
    <submittedName>
        <fullName evidence="6">3-hydroxyisobutyrate dehydrogenase-like beta-hydroxyacid dehydrogenase</fullName>
    </submittedName>
</protein>
<dbReference type="InterPro" id="IPR006115">
    <property type="entry name" value="6PGDH_NADP-bd"/>
</dbReference>
<evidence type="ECO:0000256" key="3">
    <source>
        <dbReference type="PIRSR" id="PIRSR000103-1"/>
    </source>
</evidence>
<sequence length="309" mass="32642">MSTNTSSNTNNLSDYKIGFIGLGLMGKPMCLNLQKAGAELIVHNRSQQVVHELSQQSNITAAKSSADVASQTNIIILMLSDTNALETVIFGDNGLFDSLQKGSLVIDMGTSAVTKTRAFAEKLKTIGIDYIDAPVSGGELGAINASLVIMAGGSDVSIEKAKPIFDVLGSSLVHIGDVGTGQITKAANQVIVGLNIGAVAEALTLAKQAGADVAKVREALMGGFAASRVLELHGQRMIDETFKPGGKITTQHKDLTQALELAAEYDQSLPATKLNRSLYQNLINDGKGELDHSALFLAYKQSRLLQNDD</sequence>
<dbReference type="GO" id="GO:0016491">
    <property type="term" value="F:oxidoreductase activity"/>
    <property type="evidence" value="ECO:0007669"/>
    <property type="project" value="UniProtKB-KW"/>
</dbReference>
<gene>
    <name evidence="6" type="ORF">EV695_1608</name>
</gene>
<evidence type="ECO:0000256" key="1">
    <source>
        <dbReference type="ARBA" id="ARBA00023002"/>
    </source>
</evidence>
<dbReference type="PANTHER" id="PTHR43060:SF15">
    <property type="entry name" value="3-HYDROXYISOBUTYRATE DEHYDROGENASE-LIKE 1, MITOCHONDRIAL-RELATED"/>
    <property type="match status" value="1"/>
</dbReference>
<dbReference type="PANTHER" id="PTHR43060">
    <property type="entry name" value="3-HYDROXYISOBUTYRATE DEHYDROGENASE-LIKE 1, MITOCHONDRIAL-RELATED"/>
    <property type="match status" value="1"/>
</dbReference>
<organism evidence="6 7">
    <name type="scientific">Cocleimonas flava</name>
    <dbReference type="NCBI Taxonomy" id="634765"/>
    <lineage>
        <taxon>Bacteria</taxon>
        <taxon>Pseudomonadati</taxon>
        <taxon>Pseudomonadota</taxon>
        <taxon>Gammaproteobacteria</taxon>
        <taxon>Thiotrichales</taxon>
        <taxon>Thiotrichaceae</taxon>
        <taxon>Cocleimonas</taxon>
    </lineage>
</organism>
<comment type="caution">
    <text evidence="6">The sequence shown here is derived from an EMBL/GenBank/DDBJ whole genome shotgun (WGS) entry which is preliminary data.</text>
</comment>
<dbReference type="GO" id="GO:0051287">
    <property type="term" value="F:NAD binding"/>
    <property type="evidence" value="ECO:0007669"/>
    <property type="project" value="InterPro"/>
</dbReference>
<dbReference type="GO" id="GO:0050661">
    <property type="term" value="F:NADP binding"/>
    <property type="evidence" value="ECO:0007669"/>
    <property type="project" value="InterPro"/>
</dbReference>
<dbReference type="AlphaFoldDB" id="A0A4R1EYX8"/>
<dbReference type="EMBL" id="SMFQ01000003">
    <property type="protein sequence ID" value="TCJ87106.1"/>
    <property type="molecule type" value="Genomic_DNA"/>
</dbReference>
<dbReference type="InterPro" id="IPR008927">
    <property type="entry name" value="6-PGluconate_DH-like_C_sf"/>
</dbReference>
<evidence type="ECO:0000259" key="5">
    <source>
        <dbReference type="Pfam" id="PF14833"/>
    </source>
</evidence>
<evidence type="ECO:0000313" key="6">
    <source>
        <dbReference type="EMBL" id="TCJ87106.1"/>
    </source>
</evidence>
<proteinExistence type="predicted"/>
<feature type="active site" evidence="3">
    <location>
        <position position="185"/>
    </location>
</feature>
<dbReference type="SUPFAM" id="SSF51735">
    <property type="entry name" value="NAD(P)-binding Rossmann-fold domains"/>
    <property type="match status" value="1"/>
</dbReference>
<dbReference type="PIRSF" id="PIRSF000103">
    <property type="entry name" value="HIBADH"/>
    <property type="match status" value="1"/>
</dbReference>
<dbReference type="Pfam" id="PF03446">
    <property type="entry name" value="NAD_binding_2"/>
    <property type="match status" value="1"/>
</dbReference>
<dbReference type="InterPro" id="IPR013328">
    <property type="entry name" value="6PGD_dom2"/>
</dbReference>